<organism evidence="2 3">
    <name type="scientific">Westerdykella ornata</name>
    <dbReference type="NCBI Taxonomy" id="318751"/>
    <lineage>
        <taxon>Eukaryota</taxon>
        <taxon>Fungi</taxon>
        <taxon>Dikarya</taxon>
        <taxon>Ascomycota</taxon>
        <taxon>Pezizomycotina</taxon>
        <taxon>Dothideomycetes</taxon>
        <taxon>Pleosporomycetidae</taxon>
        <taxon>Pleosporales</taxon>
        <taxon>Sporormiaceae</taxon>
        <taxon>Westerdykella</taxon>
    </lineage>
</organism>
<feature type="region of interest" description="Disordered" evidence="1">
    <location>
        <begin position="105"/>
        <end position="139"/>
    </location>
</feature>
<evidence type="ECO:0000313" key="3">
    <source>
        <dbReference type="Proteomes" id="UP000800097"/>
    </source>
</evidence>
<feature type="region of interest" description="Disordered" evidence="1">
    <location>
        <begin position="1"/>
        <end position="64"/>
    </location>
</feature>
<evidence type="ECO:0000313" key="2">
    <source>
        <dbReference type="EMBL" id="KAF2277152.1"/>
    </source>
</evidence>
<accession>A0A6A6JKZ4</accession>
<sequence>MMSWKEEFGGASRSRGKCARHNVGGAEQKRAGRQRRGKAWRGEEWRHSLGGGRGAGEGDPVLKKGRPASLLVDVLSIEQTMWDASVEEERGWPKVFRRIEENALPCPVPVPPARSHRHTRHTPSETSSPSGRKADLRSEQGERKALAILVLHSASPASHVPTPNRDGSSPPFSAAGQMRRGLVSSTGPLQPGPFFLLPCHLTTVNSPSLLPRRREKAIESVHGPL</sequence>
<protein>
    <submittedName>
        <fullName evidence="2">Uncharacterized protein</fullName>
    </submittedName>
</protein>
<dbReference type="Proteomes" id="UP000800097">
    <property type="component" value="Unassembled WGS sequence"/>
</dbReference>
<evidence type="ECO:0000256" key="1">
    <source>
        <dbReference type="SAM" id="MobiDB-lite"/>
    </source>
</evidence>
<name>A0A6A6JKZ4_WESOR</name>
<proteinExistence type="predicted"/>
<dbReference type="EMBL" id="ML986491">
    <property type="protein sequence ID" value="KAF2277152.1"/>
    <property type="molecule type" value="Genomic_DNA"/>
</dbReference>
<gene>
    <name evidence="2" type="ORF">EI97DRAFT_311330</name>
</gene>
<dbReference type="RefSeq" id="XP_033654691.1">
    <property type="nucleotide sequence ID" value="XM_033794608.1"/>
</dbReference>
<dbReference type="AlphaFoldDB" id="A0A6A6JKZ4"/>
<feature type="region of interest" description="Disordered" evidence="1">
    <location>
        <begin position="154"/>
        <end position="186"/>
    </location>
</feature>
<reference evidence="2" key="1">
    <citation type="journal article" date="2020" name="Stud. Mycol.">
        <title>101 Dothideomycetes genomes: a test case for predicting lifestyles and emergence of pathogens.</title>
        <authorList>
            <person name="Haridas S."/>
            <person name="Albert R."/>
            <person name="Binder M."/>
            <person name="Bloem J."/>
            <person name="Labutti K."/>
            <person name="Salamov A."/>
            <person name="Andreopoulos B."/>
            <person name="Baker S."/>
            <person name="Barry K."/>
            <person name="Bills G."/>
            <person name="Bluhm B."/>
            <person name="Cannon C."/>
            <person name="Castanera R."/>
            <person name="Culley D."/>
            <person name="Daum C."/>
            <person name="Ezra D."/>
            <person name="Gonzalez J."/>
            <person name="Henrissat B."/>
            <person name="Kuo A."/>
            <person name="Liang C."/>
            <person name="Lipzen A."/>
            <person name="Lutzoni F."/>
            <person name="Magnuson J."/>
            <person name="Mondo S."/>
            <person name="Nolan M."/>
            <person name="Ohm R."/>
            <person name="Pangilinan J."/>
            <person name="Park H.-J."/>
            <person name="Ramirez L."/>
            <person name="Alfaro M."/>
            <person name="Sun H."/>
            <person name="Tritt A."/>
            <person name="Yoshinaga Y."/>
            <person name="Zwiers L.-H."/>
            <person name="Turgeon B."/>
            <person name="Goodwin S."/>
            <person name="Spatafora J."/>
            <person name="Crous P."/>
            <person name="Grigoriev I."/>
        </authorList>
    </citation>
    <scope>NUCLEOTIDE SEQUENCE</scope>
    <source>
        <strain evidence="2">CBS 379.55</strain>
    </source>
</reference>
<dbReference type="GeneID" id="54547783"/>
<keyword evidence="3" id="KW-1185">Reference proteome</keyword>